<protein>
    <recommendedName>
        <fullName evidence="6">O-antigen ligase-related domain-containing protein</fullName>
    </recommendedName>
</protein>
<evidence type="ECO:0000256" key="4">
    <source>
        <dbReference type="ARBA" id="ARBA00023136"/>
    </source>
</evidence>
<sequence>MKSMRIWFENHFFGVPLLDSLRRSVARFSLSDWSVFVFLLGPFLSIVLSPWFLKGFDRFGVQWHVLSISCILSSTLVLQQKGFLRFVRHLCAFRRLILAVVVFIFLLAVMGVIHGFSSQVESLSSACVLLAMLPVALYVVTDGQRRFSVGSIALVLLSFIVALENCFLVSYFFNGQPFTQVDLRALGPPRLFLNIRDGNFLALIQFQLLVMIFLGRDRSLSFFRNFTYSLRVKAFAGLLGFVSFFNAWLTQGRALLLCLGFTIFLLIYFGIRRRSWALFNFSLVLVCSCLVAFGLFEVLNLSISSASLGSSTTSSASSVIDLVQRSDGGRFELWNVWLRSGVSNSLMWGHGFGFIPNIDDLGKIPLFNPHNILVQIFSDSGLFGFFLSVVIAVLLAFGVPGLGNQRQDGLLYISLFPVMVFYLLAAVLFWPAGAWSSCVFMLSLAECAGGDRISYVGAGSDLKIVSRSSIGVGMAFYFLLICCSSIVLASTKYLFLYTSGWIQ</sequence>
<evidence type="ECO:0000259" key="6">
    <source>
        <dbReference type="Pfam" id="PF04932"/>
    </source>
</evidence>
<feature type="transmembrane region" description="Helical" evidence="5">
    <location>
        <begin position="198"/>
        <end position="216"/>
    </location>
</feature>
<dbReference type="InterPro" id="IPR007016">
    <property type="entry name" value="O-antigen_ligase-rel_domated"/>
</dbReference>
<dbReference type="Pfam" id="PF04932">
    <property type="entry name" value="Wzy_C"/>
    <property type="match status" value="1"/>
</dbReference>
<keyword evidence="4 5" id="KW-0472">Membrane</keyword>
<feature type="transmembrane region" description="Helical" evidence="5">
    <location>
        <begin position="278"/>
        <end position="296"/>
    </location>
</feature>
<feature type="transmembrane region" description="Helical" evidence="5">
    <location>
        <begin position="254"/>
        <end position="271"/>
    </location>
</feature>
<feature type="transmembrane region" description="Helical" evidence="5">
    <location>
        <begin position="33"/>
        <end position="53"/>
    </location>
</feature>
<feature type="transmembrane region" description="Helical" evidence="5">
    <location>
        <begin position="475"/>
        <end position="495"/>
    </location>
</feature>
<organism evidence="7">
    <name type="scientific">uncultured marine type-A Synechococcus GOM 3M9</name>
    <dbReference type="NCBI Taxonomy" id="364149"/>
    <lineage>
        <taxon>Bacteria</taxon>
        <taxon>Bacillati</taxon>
        <taxon>Cyanobacteriota</taxon>
        <taxon>Cyanophyceae</taxon>
        <taxon>Synechococcales</taxon>
        <taxon>Synechococcaceae</taxon>
        <taxon>Synechococcus</taxon>
        <taxon>environmental samples</taxon>
    </lineage>
</organism>
<feature type="transmembrane region" description="Helical" evidence="5">
    <location>
        <begin position="65"/>
        <end position="84"/>
    </location>
</feature>
<reference evidence="7" key="1">
    <citation type="journal article" date="2006" name="Mar. Ecol. Prog. Ser.">
        <title>Gene diversity and organization in rbcL-containing genome fragments from uncultivated Synechococcus in the Gulf of Mexico.</title>
        <authorList>
            <person name="John D.E."/>
            <person name="Wawrik B."/>
            <person name="Tabita F.R."/>
            <person name="Paul J.H."/>
        </authorList>
    </citation>
    <scope>NUCLEOTIDE SEQUENCE</scope>
</reference>
<keyword evidence="3 5" id="KW-1133">Transmembrane helix</keyword>
<feature type="transmembrane region" description="Helical" evidence="5">
    <location>
        <begin position="96"/>
        <end position="116"/>
    </location>
</feature>
<dbReference type="GO" id="GO:0016020">
    <property type="term" value="C:membrane"/>
    <property type="evidence" value="ECO:0007669"/>
    <property type="project" value="UniProtKB-SubCell"/>
</dbReference>
<evidence type="ECO:0000256" key="5">
    <source>
        <dbReference type="SAM" id="Phobius"/>
    </source>
</evidence>
<keyword evidence="2 5" id="KW-0812">Transmembrane</keyword>
<feature type="transmembrane region" description="Helical" evidence="5">
    <location>
        <begin position="382"/>
        <end position="403"/>
    </location>
</feature>
<evidence type="ECO:0000256" key="3">
    <source>
        <dbReference type="ARBA" id="ARBA00022989"/>
    </source>
</evidence>
<feature type="transmembrane region" description="Helical" evidence="5">
    <location>
        <begin position="152"/>
        <end position="173"/>
    </location>
</feature>
<accession>Q0QKW6</accession>
<feature type="transmembrane region" description="Helical" evidence="5">
    <location>
        <begin position="228"/>
        <end position="248"/>
    </location>
</feature>
<evidence type="ECO:0000313" key="7">
    <source>
        <dbReference type="EMBL" id="ABD96213.1"/>
    </source>
</evidence>
<proteinExistence type="predicted"/>
<feature type="transmembrane region" description="Helical" evidence="5">
    <location>
        <begin position="410"/>
        <end position="432"/>
    </location>
</feature>
<feature type="transmembrane region" description="Helical" evidence="5">
    <location>
        <begin position="122"/>
        <end position="140"/>
    </location>
</feature>
<dbReference type="EMBL" id="DQ325538">
    <property type="protein sequence ID" value="ABD96213.1"/>
    <property type="molecule type" value="Genomic_DNA"/>
</dbReference>
<dbReference type="AlphaFoldDB" id="Q0QKW6"/>
<evidence type="ECO:0000256" key="1">
    <source>
        <dbReference type="ARBA" id="ARBA00004141"/>
    </source>
</evidence>
<feature type="domain" description="O-antigen ligase-related" evidence="6">
    <location>
        <begin position="241"/>
        <end position="387"/>
    </location>
</feature>
<name>Q0QKW6_9SYNE</name>
<comment type="subcellular location">
    <subcellularLocation>
        <location evidence="1">Membrane</location>
        <topology evidence="1">Multi-pass membrane protein</topology>
    </subcellularLocation>
</comment>
<evidence type="ECO:0000256" key="2">
    <source>
        <dbReference type="ARBA" id="ARBA00022692"/>
    </source>
</evidence>